<dbReference type="Proteomes" id="UP000663760">
    <property type="component" value="Chromosome 13"/>
</dbReference>
<accession>A0A7I8LA07</accession>
<reference evidence="1" key="1">
    <citation type="submission" date="2020-02" db="EMBL/GenBank/DDBJ databases">
        <authorList>
            <person name="Scholz U."/>
            <person name="Mascher M."/>
            <person name="Fiebig A."/>
        </authorList>
    </citation>
    <scope>NUCLEOTIDE SEQUENCE</scope>
</reference>
<dbReference type="AlphaFoldDB" id="A0A7I8LA07"/>
<evidence type="ECO:0000313" key="2">
    <source>
        <dbReference type="Proteomes" id="UP000663760"/>
    </source>
</evidence>
<dbReference type="OrthoDB" id="1939491at2759"/>
<protein>
    <submittedName>
        <fullName evidence="1">Uncharacterized protein</fullName>
    </submittedName>
</protein>
<sequence length="53" mass="6319">MTALVHCLWVWRHYLLDQHFTIYIDNVGDNYGIGYSKRHMMCPLLDTRGNRGH</sequence>
<keyword evidence="2" id="KW-1185">Reference proteome</keyword>
<name>A0A7I8LA07_SPIIN</name>
<gene>
    <name evidence="1" type="ORF">SI8410_13017497</name>
</gene>
<dbReference type="EMBL" id="LR746276">
    <property type="protein sequence ID" value="CAA7406819.1"/>
    <property type="molecule type" value="Genomic_DNA"/>
</dbReference>
<proteinExistence type="predicted"/>
<evidence type="ECO:0000313" key="1">
    <source>
        <dbReference type="EMBL" id="CAA7406819.1"/>
    </source>
</evidence>
<organism evidence="1 2">
    <name type="scientific">Spirodela intermedia</name>
    <name type="common">Intermediate duckweed</name>
    <dbReference type="NCBI Taxonomy" id="51605"/>
    <lineage>
        <taxon>Eukaryota</taxon>
        <taxon>Viridiplantae</taxon>
        <taxon>Streptophyta</taxon>
        <taxon>Embryophyta</taxon>
        <taxon>Tracheophyta</taxon>
        <taxon>Spermatophyta</taxon>
        <taxon>Magnoliopsida</taxon>
        <taxon>Liliopsida</taxon>
        <taxon>Araceae</taxon>
        <taxon>Lemnoideae</taxon>
        <taxon>Spirodela</taxon>
    </lineage>
</organism>